<evidence type="ECO:0000256" key="1">
    <source>
        <dbReference type="SAM" id="MobiDB-lite"/>
    </source>
</evidence>
<evidence type="ECO:0000313" key="3">
    <source>
        <dbReference type="EMBL" id="GHC74165.1"/>
    </source>
</evidence>
<feature type="compositionally biased region" description="Pro residues" evidence="1">
    <location>
        <begin position="110"/>
        <end position="119"/>
    </location>
</feature>
<dbReference type="RefSeq" id="WP_189490245.1">
    <property type="nucleotide sequence ID" value="NZ_BMZO01000007.1"/>
</dbReference>
<protein>
    <submittedName>
        <fullName evidence="3">Uncharacterized protein</fullName>
    </submittedName>
</protein>
<dbReference type="Proteomes" id="UP000641137">
    <property type="component" value="Unassembled WGS sequence"/>
</dbReference>
<name>A0A8J3DT63_9HYPH</name>
<sequence length="119" mass="11771">MSNTLPNDPLNPTRSTYDPNTREEVNREQVAPVKSRSGGTGALIAAVVLVLAVIGFALYSGSDDATAPEATTPPAASQMEQAPATPAEPAAPAAPATPDTGGATNDSAPAPAPAPAPAQ</sequence>
<keyword evidence="2" id="KW-0812">Transmembrane</keyword>
<comment type="caution">
    <text evidence="3">The sequence shown here is derived from an EMBL/GenBank/DDBJ whole genome shotgun (WGS) entry which is preliminary data.</text>
</comment>
<accession>A0A8J3DT63</accession>
<proteinExistence type="predicted"/>
<dbReference type="AlphaFoldDB" id="A0A8J3DT63"/>
<reference evidence="3" key="2">
    <citation type="submission" date="2020-09" db="EMBL/GenBank/DDBJ databases">
        <authorList>
            <person name="Sun Q."/>
            <person name="Kim S."/>
        </authorList>
    </citation>
    <scope>NUCLEOTIDE SEQUENCE</scope>
    <source>
        <strain evidence="3">KCTC 42097</strain>
    </source>
</reference>
<feature type="transmembrane region" description="Helical" evidence="2">
    <location>
        <begin position="40"/>
        <end position="59"/>
    </location>
</feature>
<keyword evidence="4" id="KW-1185">Reference proteome</keyword>
<feature type="compositionally biased region" description="Low complexity" evidence="1">
    <location>
        <begin position="65"/>
        <end position="104"/>
    </location>
</feature>
<feature type="region of interest" description="Disordered" evidence="1">
    <location>
        <begin position="1"/>
        <end position="38"/>
    </location>
</feature>
<keyword evidence="2" id="KW-0472">Membrane</keyword>
<evidence type="ECO:0000256" key="2">
    <source>
        <dbReference type="SAM" id="Phobius"/>
    </source>
</evidence>
<dbReference type="EMBL" id="BMZO01000007">
    <property type="protein sequence ID" value="GHC74165.1"/>
    <property type="molecule type" value="Genomic_DNA"/>
</dbReference>
<feature type="compositionally biased region" description="Polar residues" evidence="1">
    <location>
        <begin position="1"/>
        <end position="19"/>
    </location>
</feature>
<reference evidence="3" key="1">
    <citation type="journal article" date="2014" name="Int. J. Syst. Evol. Microbiol.">
        <title>Complete genome sequence of Corynebacterium casei LMG S-19264T (=DSM 44701T), isolated from a smear-ripened cheese.</title>
        <authorList>
            <consortium name="US DOE Joint Genome Institute (JGI-PGF)"/>
            <person name="Walter F."/>
            <person name="Albersmeier A."/>
            <person name="Kalinowski J."/>
            <person name="Ruckert C."/>
        </authorList>
    </citation>
    <scope>NUCLEOTIDE SEQUENCE</scope>
    <source>
        <strain evidence="3">KCTC 42097</strain>
    </source>
</reference>
<feature type="region of interest" description="Disordered" evidence="1">
    <location>
        <begin position="62"/>
        <end position="119"/>
    </location>
</feature>
<keyword evidence="2" id="KW-1133">Transmembrane helix</keyword>
<organism evidence="3 4">
    <name type="scientific">Limoniibacter endophyticus</name>
    <dbReference type="NCBI Taxonomy" id="1565040"/>
    <lineage>
        <taxon>Bacteria</taxon>
        <taxon>Pseudomonadati</taxon>
        <taxon>Pseudomonadota</taxon>
        <taxon>Alphaproteobacteria</taxon>
        <taxon>Hyphomicrobiales</taxon>
        <taxon>Bartonellaceae</taxon>
        <taxon>Limoniibacter</taxon>
    </lineage>
</organism>
<evidence type="ECO:0000313" key="4">
    <source>
        <dbReference type="Proteomes" id="UP000641137"/>
    </source>
</evidence>
<gene>
    <name evidence="3" type="ORF">GCM10010136_23080</name>
</gene>